<dbReference type="SUPFAM" id="SSF48726">
    <property type="entry name" value="Immunoglobulin"/>
    <property type="match status" value="2"/>
</dbReference>
<dbReference type="SMART" id="SM00408">
    <property type="entry name" value="IGc2"/>
    <property type="match status" value="2"/>
</dbReference>
<dbReference type="GO" id="GO:0005886">
    <property type="term" value="C:plasma membrane"/>
    <property type="evidence" value="ECO:0007669"/>
    <property type="project" value="TreeGrafter"/>
</dbReference>
<dbReference type="InterPro" id="IPR013783">
    <property type="entry name" value="Ig-like_fold"/>
</dbReference>
<evidence type="ECO:0000313" key="7">
    <source>
        <dbReference type="EMBL" id="KAK7066767.1"/>
    </source>
</evidence>
<keyword evidence="4" id="KW-0472">Membrane</keyword>
<evidence type="ECO:0000256" key="2">
    <source>
        <dbReference type="ARBA" id="ARBA00023157"/>
    </source>
</evidence>
<organism evidence="7 8">
    <name type="scientific">Halocaridina rubra</name>
    <name type="common">Hawaiian red shrimp</name>
    <dbReference type="NCBI Taxonomy" id="373956"/>
    <lineage>
        <taxon>Eukaryota</taxon>
        <taxon>Metazoa</taxon>
        <taxon>Ecdysozoa</taxon>
        <taxon>Arthropoda</taxon>
        <taxon>Crustacea</taxon>
        <taxon>Multicrustacea</taxon>
        <taxon>Malacostraca</taxon>
        <taxon>Eumalacostraca</taxon>
        <taxon>Eucarida</taxon>
        <taxon>Decapoda</taxon>
        <taxon>Pleocyemata</taxon>
        <taxon>Caridea</taxon>
        <taxon>Atyoidea</taxon>
        <taxon>Atyidae</taxon>
        <taxon>Halocaridina</taxon>
    </lineage>
</organism>
<sequence length="261" mass="29053">MTKLVFVALLGLALGTGTVFSSDDGHEVDTSGNDVQMLFVGYPLKLTCNFTSAEGTAVTLDWYKGVDKLQESDRVKIFQTNSTLVILNPNEDDVGNYSCSTEPGVSGDQILDKKIHVIYLDLKKMDKSRNVDEKESIVLECPCKGIPHPTIHWLKDGKPIGDQNESRIALGTNEMGMFNGTLTINNSQWGDRGNYSCVVTTLLQSYEKWTFLRVKDMYAALWPFIGIVIEVVVLGIVIIIFEKRRAKAEFDESDTDQGNDQ</sequence>
<comment type="caution">
    <text evidence="7">The sequence shown here is derived from an EMBL/GenBank/DDBJ whole genome shotgun (WGS) entry which is preliminary data.</text>
</comment>
<keyword evidence="1 5" id="KW-0732">Signal</keyword>
<dbReference type="InterPro" id="IPR003599">
    <property type="entry name" value="Ig_sub"/>
</dbReference>
<keyword evidence="2" id="KW-1015">Disulfide bond</keyword>
<keyword evidence="8" id="KW-1185">Reference proteome</keyword>
<dbReference type="PROSITE" id="PS50835">
    <property type="entry name" value="IG_LIKE"/>
    <property type="match status" value="2"/>
</dbReference>
<dbReference type="InterPro" id="IPR050958">
    <property type="entry name" value="Cell_Adh-Cytoskel_Orgn"/>
</dbReference>
<proteinExistence type="predicted"/>
<name>A0AAN8WKN1_HALRR</name>
<evidence type="ECO:0000313" key="8">
    <source>
        <dbReference type="Proteomes" id="UP001381693"/>
    </source>
</evidence>
<dbReference type="PANTHER" id="PTHR45080">
    <property type="entry name" value="CONTACTIN 5"/>
    <property type="match status" value="1"/>
</dbReference>
<evidence type="ECO:0000256" key="5">
    <source>
        <dbReference type="SAM" id="SignalP"/>
    </source>
</evidence>
<dbReference type="AlphaFoldDB" id="A0AAN8WKN1"/>
<keyword evidence="4" id="KW-0812">Transmembrane</keyword>
<keyword evidence="4" id="KW-1133">Transmembrane helix</keyword>
<evidence type="ECO:0000256" key="4">
    <source>
        <dbReference type="SAM" id="Phobius"/>
    </source>
</evidence>
<dbReference type="Gene3D" id="2.60.40.10">
    <property type="entry name" value="Immunoglobulins"/>
    <property type="match status" value="2"/>
</dbReference>
<feature type="chain" id="PRO_5042935871" description="Ig-like domain-containing protein" evidence="5">
    <location>
        <begin position="22"/>
        <end position="261"/>
    </location>
</feature>
<evidence type="ECO:0000259" key="6">
    <source>
        <dbReference type="PROSITE" id="PS50835"/>
    </source>
</evidence>
<dbReference type="InterPro" id="IPR007110">
    <property type="entry name" value="Ig-like_dom"/>
</dbReference>
<feature type="domain" description="Ig-like" evidence="6">
    <location>
        <begin position="41"/>
        <end position="102"/>
    </location>
</feature>
<feature type="domain" description="Ig-like" evidence="6">
    <location>
        <begin position="103"/>
        <end position="200"/>
    </location>
</feature>
<gene>
    <name evidence="7" type="ORF">SK128_001887</name>
</gene>
<evidence type="ECO:0000256" key="3">
    <source>
        <dbReference type="ARBA" id="ARBA00023319"/>
    </source>
</evidence>
<feature type="transmembrane region" description="Helical" evidence="4">
    <location>
        <begin position="220"/>
        <end position="241"/>
    </location>
</feature>
<dbReference type="SMART" id="SM00409">
    <property type="entry name" value="IG"/>
    <property type="match status" value="2"/>
</dbReference>
<feature type="signal peptide" evidence="5">
    <location>
        <begin position="1"/>
        <end position="21"/>
    </location>
</feature>
<protein>
    <recommendedName>
        <fullName evidence="6">Ig-like domain-containing protein</fullName>
    </recommendedName>
</protein>
<dbReference type="InterPro" id="IPR003598">
    <property type="entry name" value="Ig_sub2"/>
</dbReference>
<keyword evidence="3" id="KW-0393">Immunoglobulin domain</keyword>
<reference evidence="7 8" key="1">
    <citation type="submission" date="2023-11" db="EMBL/GenBank/DDBJ databases">
        <title>Halocaridina rubra genome assembly.</title>
        <authorList>
            <person name="Smith C."/>
        </authorList>
    </citation>
    <scope>NUCLEOTIDE SEQUENCE [LARGE SCALE GENOMIC DNA]</scope>
    <source>
        <strain evidence="7">EP-1</strain>
        <tissue evidence="7">Whole</tissue>
    </source>
</reference>
<dbReference type="Proteomes" id="UP001381693">
    <property type="component" value="Unassembled WGS sequence"/>
</dbReference>
<dbReference type="Pfam" id="PF13927">
    <property type="entry name" value="Ig_3"/>
    <property type="match status" value="2"/>
</dbReference>
<accession>A0AAN8WKN1</accession>
<dbReference type="PANTHER" id="PTHR45080:SF8">
    <property type="entry name" value="IG-LIKE DOMAIN-CONTAINING PROTEIN"/>
    <property type="match status" value="1"/>
</dbReference>
<dbReference type="GO" id="GO:0007156">
    <property type="term" value="P:homophilic cell adhesion via plasma membrane adhesion molecules"/>
    <property type="evidence" value="ECO:0007669"/>
    <property type="project" value="TreeGrafter"/>
</dbReference>
<dbReference type="EMBL" id="JAXCGZ010019031">
    <property type="protein sequence ID" value="KAK7066767.1"/>
    <property type="molecule type" value="Genomic_DNA"/>
</dbReference>
<evidence type="ECO:0000256" key="1">
    <source>
        <dbReference type="ARBA" id="ARBA00022729"/>
    </source>
</evidence>
<dbReference type="InterPro" id="IPR036179">
    <property type="entry name" value="Ig-like_dom_sf"/>
</dbReference>